<feature type="signal peptide" evidence="1">
    <location>
        <begin position="1"/>
        <end position="22"/>
    </location>
</feature>
<keyword evidence="1" id="KW-0732">Signal</keyword>
<evidence type="ECO:0000256" key="1">
    <source>
        <dbReference type="SAM" id="SignalP"/>
    </source>
</evidence>
<organism evidence="2 3">
    <name type="scientific">Lactobacillus amylovorus</name>
    <dbReference type="NCBI Taxonomy" id="1604"/>
    <lineage>
        <taxon>Bacteria</taxon>
        <taxon>Bacillati</taxon>
        <taxon>Bacillota</taxon>
        <taxon>Bacilli</taxon>
        <taxon>Lactobacillales</taxon>
        <taxon>Lactobacillaceae</taxon>
        <taxon>Lactobacillus</taxon>
    </lineage>
</organism>
<sequence length="59" mass="6477">MNMKHKKLIVLATLFSAGFMLATSQAVKADSVTGTIQVANNLSVRSNTNSTKQHELHRH</sequence>
<name>A0A9X3W954_LACAM</name>
<evidence type="ECO:0008006" key="4">
    <source>
        <dbReference type="Google" id="ProtNLM"/>
    </source>
</evidence>
<dbReference type="Proteomes" id="UP001143700">
    <property type="component" value="Unassembled WGS sequence"/>
</dbReference>
<dbReference type="RefSeq" id="WP_271870348.1">
    <property type="nucleotide sequence ID" value="NZ_JAOTGU010000010.1"/>
</dbReference>
<protein>
    <recommendedName>
        <fullName evidence="4">Cell surface protein</fullName>
    </recommendedName>
</protein>
<evidence type="ECO:0000313" key="2">
    <source>
        <dbReference type="EMBL" id="MDB6262423.1"/>
    </source>
</evidence>
<reference evidence="2" key="2">
    <citation type="submission" date="2022-10" db="EMBL/GenBank/DDBJ databases">
        <authorList>
            <person name="Kostovova I."/>
            <person name="Moravkova M."/>
            <person name="Pechar R."/>
        </authorList>
    </citation>
    <scope>NUCLEOTIDE SEQUENCE</scope>
    <source>
        <strain evidence="2">M356A</strain>
    </source>
</reference>
<proteinExistence type="predicted"/>
<comment type="caution">
    <text evidence="2">The sequence shown here is derived from an EMBL/GenBank/DDBJ whole genome shotgun (WGS) entry which is preliminary data.</text>
</comment>
<feature type="chain" id="PRO_5040988827" description="Cell surface protein" evidence="1">
    <location>
        <begin position="23"/>
        <end position="59"/>
    </location>
</feature>
<accession>A0A9X3W954</accession>
<dbReference type="AlphaFoldDB" id="A0A9X3W954"/>
<reference evidence="2" key="1">
    <citation type="journal article" date="2022" name="Microorganisms">
        <title>Antibiotic Susceptibility, Resistance Gene Determinants and Corresponding Genomic Regions in Lactobacillus amylovorus Isolates Derived from Wild Boars and Domestic Pigs.</title>
        <authorList>
            <person name="Moravkova M."/>
            <person name="Kostovova I."/>
            <person name="Kavanova K."/>
            <person name="Pechar R."/>
            <person name="Stanek S."/>
            <person name="Brychta A."/>
            <person name="Zeman M."/>
            <person name="Kubasova T."/>
        </authorList>
    </citation>
    <scope>NUCLEOTIDE SEQUENCE</scope>
    <source>
        <strain evidence="2">M356A</strain>
    </source>
</reference>
<gene>
    <name evidence="2" type="ORF">ODV15_07660</name>
</gene>
<evidence type="ECO:0000313" key="3">
    <source>
        <dbReference type="Proteomes" id="UP001143700"/>
    </source>
</evidence>
<dbReference type="EMBL" id="JAOTGU010000010">
    <property type="protein sequence ID" value="MDB6262423.1"/>
    <property type="molecule type" value="Genomic_DNA"/>
</dbReference>